<dbReference type="InterPro" id="IPR005490">
    <property type="entry name" value="LD_TPept_cat_dom"/>
</dbReference>
<dbReference type="GO" id="GO:0016740">
    <property type="term" value="F:transferase activity"/>
    <property type="evidence" value="ECO:0007669"/>
    <property type="project" value="UniProtKB-KW"/>
</dbReference>
<dbReference type="Proteomes" id="UP000192455">
    <property type="component" value="Unassembled WGS sequence"/>
</dbReference>
<dbReference type="PROSITE" id="PS52029">
    <property type="entry name" value="LD_TPASE"/>
    <property type="match status" value="1"/>
</dbReference>
<keyword evidence="6 7" id="KW-0961">Cell wall biogenesis/degradation</keyword>
<evidence type="ECO:0000259" key="8">
    <source>
        <dbReference type="PROSITE" id="PS52029"/>
    </source>
</evidence>
<dbReference type="PANTHER" id="PTHR38589">
    <property type="entry name" value="BLR0621 PROTEIN"/>
    <property type="match status" value="1"/>
</dbReference>
<accession>A0A1R3WUU5</accession>
<evidence type="ECO:0000256" key="3">
    <source>
        <dbReference type="ARBA" id="ARBA00022679"/>
    </source>
</evidence>
<dbReference type="UniPathway" id="UPA00219"/>
<feature type="domain" description="L,D-TPase catalytic" evidence="8">
    <location>
        <begin position="1"/>
        <end position="166"/>
    </location>
</feature>
<feature type="active site" description="Nucleophile" evidence="7">
    <location>
        <position position="142"/>
    </location>
</feature>
<dbReference type="GO" id="GO:0009252">
    <property type="term" value="P:peptidoglycan biosynthetic process"/>
    <property type="evidence" value="ECO:0007669"/>
    <property type="project" value="UniProtKB-UniPathway"/>
</dbReference>
<dbReference type="SUPFAM" id="SSF141523">
    <property type="entry name" value="L,D-transpeptidase catalytic domain-like"/>
    <property type="match status" value="1"/>
</dbReference>
<reference evidence="9 10" key="1">
    <citation type="submission" date="2017-01" db="EMBL/GenBank/DDBJ databases">
        <authorList>
            <person name="Mah S.A."/>
            <person name="Swanson W.J."/>
            <person name="Moy G.W."/>
            <person name="Vacquier V.D."/>
        </authorList>
    </citation>
    <scope>NUCLEOTIDE SEQUENCE [LARGE SCALE GENOMIC DNA]</scope>
    <source>
        <strain evidence="9 10">DSM 21219</strain>
    </source>
</reference>
<keyword evidence="5 7" id="KW-0573">Peptidoglycan synthesis</keyword>
<evidence type="ECO:0000256" key="4">
    <source>
        <dbReference type="ARBA" id="ARBA00022960"/>
    </source>
</evidence>
<dbReference type="GO" id="GO:0008360">
    <property type="term" value="P:regulation of cell shape"/>
    <property type="evidence" value="ECO:0007669"/>
    <property type="project" value="UniProtKB-UniRule"/>
</dbReference>
<evidence type="ECO:0000256" key="7">
    <source>
        <dbReference type="PROSITE-ProRule" id="PRU01373"/>
    </source>
</evidence>
<dbReference type="PANTHER" id="PTHR38589:SF1">
    <property type="entry name" value="BLR0621 PROTEIN"/>
    <property type="match status" value="1"/>
</dbReference>
<sequence>MVLTGFGSGRGSGHGLRFRGHLYPCTIGRGGVSAQKREGDGATPAGRHRITGLLYRADRIPRPAPWARPIAEGDLWSDDPNDPAYNRRVSAPHGFSHECLHRTDPLYDVILLTDWNLAAVPGRGSAIFLHEWRGPGRPTEGCIAFSRRDARAIARLAPPGTRLIVPHGLCG</sequence>
<dbReference type="OrthoDB" id="9804204at2"/>
<evidence type="ECO:0000313" key="9">
    <source>
        <dbReference type="EMBL" id="SIT82227.1"/>
    </source>
</evidence>
<protein>
    <submittedName>
        <fullName evidence="9">L,D-transpeptidase catalytic domain</fullName>
    </submittedName>
</protein>
<evidence type="ECO:0000256" key="5">
    <source>
        <dbReference type="ARBA" id="ARBA00022984"/>
    </source>
</evidence>
<evidence type="ECO:0000313" key="10">
    <source>
        <dbReference type="Proteomes" id="UP000192455"/>
    </source>
</evidence>
<keyword evidence="10" id="KW-1185">Reference proteome</keyword>
<name>A0A1R3WUU5_9RHOB</name>
<dbReference type="STRING" id="515897.SAMN05421849_1646"/>
<gene>
    <name evidence="9" type="ORF">SAMN05421849_1646</name>
</gene>
<dbReference type="RefSeq" id="WP_076649359.1">
    <property type="nucleotide sequence ID" value="NZ_FTPS01000001.1"/>
</dbReference>
<dbReference type="GO" id="GO:0004180">
    <property type="term" value="F:carboxypeptidase activity"/>
    <property type="evidence" value="ECO:0007669"/>
    <property type="project" value="UniProtKB-ARBA"/>
</dbReference>
<evidence type="ECO:0000256" key="2">
    <source>
        <dbReference type="ARBA" id="ARBA00005992"/>
    </source>
</evidence>
<dbReference type="AlphaFoldDB" id="A0A1R3WUU5"/>
<dbReference type="InterPro" id="IPR038063">
    <property type="entry name" value="Transpep_catalytic_dom"/>
</dbReference>
<dbReference type="EMBL" id="FTPS01000001">
    <property type="protein sequence ID" value="SIT82227.1"/>
    <property type="molecule type" value="Genomic_DNA"/>
</dbReference>
<dbReference type="CDD" id="cd16913">
    <property type="entry name" value="YkuD_like"/>
    <property type="match status" value="1"/>
</dbReference>
<comment type="pathway">
    <text evidence="1 7">Cell wall biogenesis; peptidoglycan biosynthesis.</text>
</comment>
<organism evidence="9 10">
    <name type="scientific">Pontibaca methylaminivorans</name>
    <dbReference type="NCBI Taxonomy" id="515897"/>
    <lineage>
        <taxon>Bacteria</taxon>
        <taxon>Pseudomonadati</taxon>
        <taxon>Pseudomonadota</taxon>
        <taxon>Alphaproteobacteria</taxon>
        <taxon>Rhodobacterales</taxon>
        <taxon>Roseobacteraceae</taxon>
        <taxon>Pontibaca</taxon>
    </lineage>
</organism>
<keyword evidence="4 7" id="KW-0133">Cell shape</keyword>
<dbReference type="Gene3D" id="2.40.440.10">
    <property type="entry name" value="L,D-transpeptidase catalytic domain-like"/>
    <property type="match status" value="1"/>
</dbReference>
<dbReference type="Pfam" id="PF03734">
    <property type="entry name" value="YkuD"/>
    <property type="match status" value="1"/>
</dbReference>
<evidence type="ECO:0000256" key="6">
    <source>
        <dbReference type="ARBA" id="ARBA00023316"/>
    </source>
</evidence>
<dbReference type="GO" id="GO:0071555">
    <property type="term" value="P:cell wall organization"/>
    <property type="evidence" value="ECO:0007669"/>
    <property type="project" value="UniProtKB-UniRule"/>
</dbReference>
<proteinExistence type="inferred from homology"/>
<keyword evidence="3" id="KW-0808">Transferase</keyword>
<comment type="similarity">
    <text evidence="2">Belongs to the YkuD family.</text>
</comment>
<evidence type="ECO:0000256" key="1">
    <source>
        <dbReference type="ARBA" id="ARBA00004752"/>
    </source>
</evidence>
<feature type="active site" description="Proton donor/acceptor" evidence="7">
    <location>
        <position position="130"/>
    </location>
</feature>